<feature type="compositionally biased region" description="Polar residues" evidence="1">
    <location>
        <begin position="700"/>
        <end position="719"/>
    </location>
</feature>
<feature type="region of interest" description="Disordered" evidence="1">
    <location>
        <begin position="755"/>
        <end position="789"/>
    </location>
</feature>
<feature type="compositionally biased region" description="Low complexity" evidence="1">
    <location>
        <begin position="663"/>
        <end position="678"/>
    </location>
</feature>
<dbReference type="PANTHER" id="PTHR39387">
    <property type="entry name" value="SHAVENOID, ISOFORM B"/>
    <property type="match status" value="1"/>
</dbReference>
<evidence type="ECO:0000313" key="5">
    <source>
        <dbReference type="EMBL" id="GFR03626.1"/>
    </source>
</evidence>
<proteinExistence type="predicted"/>
<feature type="compositionally biased region" description="Basic residues" evidence="1">
    <location>
        <begin position="1343"/>
        <end position="1355"/>
    </location>
</feature>
<keyword evidence="3" id="KW-0732">Signal</keyword>
<feature type="region of interest" description="Disordered" evidence="1">
    <location>
        <begin position="550"/>
        <end position="576"/>
    </location>
</feature>
<feature type="domain" description="Shavenoid isoform B-like N-terminal" evidence="4">
    <location>
        <begin position="22"/>
        <end position="82"/>
    </location>
</feature>
<feature type="region of interest" description="Disordered" evidence="1">
    <location>
        <begin position="303"/>
        <end position="368"/>
    </location>
</feature>
<feature type="signal peptide" evidence="3">
    <location>
        <begin position="1"/>
        <end position="18"/>
    </location>
</feature>
<evidence type="ECO:0000256" key="1">
    <source>
        <dbReference type="SAM" id="MobiDB-lite"/>
    </source>
</evidence>
<feature type="compositionally biased region" description="Polar residues" evidence="1">
    <location>
        <begin position="303"/>
        <end position="318"/>
    </location>
</feature>
<dbReference type="OrthoDB" id="6346242at2759"/>
<keyword evidence="2" id="KW-1133">Transmembrane helix</keyword>
<feature type="compositionally biased region" description="Polar residues" evidence="1">
    <location>
        <begin position="913"/>
        <end position="922"/>
    </location>
</feature>
<feature type="compositionally biased region" description="Basic and acidic residues" evidence="1">
    <location>
        <begin position="550"/>
        <end position="565"/>
    </location>
</feature>
<feature type="region of interest" description="Disordered" evidence="1">
    <location>
        <begin position="1302"/>
        <end position="1358"/>
    </location>
</feature>
<feature type="compositionally biased region" description="Polar residues" evidence="1">
    <location>
        <begin position="862"/>
        <end position="872"/>
    </location>
</feature>
<feature type="compositionally biased region" description="Low complexity" evidence="1">
    <location>
        <begin position="929"/>
        <end position="940"/>
    </location>
</feature>
<feature type="region of interest" description="Disordered" evidence="1">
    <location>
        <begin position="458"/>
        <end position="502"/>
    </location>
</feature>
<name>A0A8X6LAG5_TRICU</name>
<feature type="compositionally biased region" description="Acidic residues" evidence="1">
    <location>
        <begin position="761"/>
        <end position="782"/>
    </location>
</feature>
<gene>
    <name evidence="5" type="primary">AVEN_223500_1</name>
    <name evidence="5" type="ORF">TNCT_55571</name>
</gene>
<feature type="compositionally biased region" description="Low complexity" evidence="1">
    <location>
        <begin position="1208"/>
        <end position="1226"/>
    </location>
</feature>
<feature type="transmembrane region" description="Helical" evidence="2">
    <location>
        <begin position="226"/>
        <end position="248"/>
    </location>
</feature>
<feature type="region of interest" description="Disordered" evidence="1">
    <location>
        <begin position="597"/>
        <end position="643"/>
    </location>
</feature>
<organism evidence="5 6">
    <name type="scientific">Trichonephila clavata</name>
    <name type="common">Joro spider</name>
    <name type="synonym">Nephila clavata</name>
    <dbReference type="NCBI Taxonomy" id="2740835"/>
    <lineage>
        <taxon>Eukaryota</taxon>
        <taxon>Metazoa</taxon>
        <taxon>Ecdysozoa</taxon>
        <taxon>Arthropoda</taxon>
        <taxon>Chelicerata</taxon>
        <taxon>Arachnida</taxon>
        <taxon>Araneae</taxon>
        <taxon>Araneomorphae</taxon>
        <taxon>Entelegynae</taxon>
        <taxon>Araneoidea</taxon>
        <taxon>Nephilidae</taxon>
        <taxon>Trichonephila</taxon>
    </lineage>
</organism>
<feature type="compositionally biased region" description="Acidic residues" evidence="1">
    <location>
        <begin position="1047"/>
        <end position="1057"/>
    </location>
</feature>
<feature type="compositionally biased region" description="Polar residues" evidence="1">
    <location>
        <begin position="1084"/>
        <end position="1106"/>
    </location>
</feature>
<comment type="caution">
    <text evidence="5">The sequence shown here is derived from an EMBL/GenBank/DDBJ whole genome shotgun (WGS) entry which is preliminary data.</text>
</comment>
<feature type="compositionally biased region" description="Basic and acidic residues" evidence="1">
    <location>
        <begin position="610"/>
        <end position="642"/>
    </location>
</feature>
<feature type="compositionally biased region" description="Polar residues" evidence="1">
    <location>
        <begin position="1267"/>
        <end position="1276"/>
    </location>
</feature>
<feature type="compositionally biased region" description="Basic residues" evidence="1">
    <location>
        <begin position="887"/>
        <end position="899"/>
    </location>
</feature>
<feature type="compositionally biased region" description="Polar residues" evidence="1">
    <location>
        <begin position="338"/>
        <end position="353"/>
    </location>
</feature>
<keyword evidence="2" id="KW-0472">Membrane</keyword>
<reference evidence="5" key="1">
    <citation type="submission" date="2020-07" db="EMBL/GenBank/DDBJ databases">
        <title>Multicomponent nature underlies the extraordinary mechanical properties of spider dragline silk.</title>
        <authorList>
            <person name="Kono N."/>
            <person name="Nakamura H."/>
            <person name="Mori M."/>
            <person name="Yoshida Y."/>
            <person name="Ohtoshi R."/>
            <person name="Malay A.D."/>
            <person name="Moran D.A.P."/>
            <person name="Tomita M."/>
            <person name="Numata K."/>
            <person name="Arakawa K."/>
        </authorList>
    </citation>
    <scope>NUCLEOTIDE SEQUENCE</scope>
</reference>
<feature type="compositionally biased region" description="Polar residues" evidence="1">
    <location>
        <begin position="1036"/>
        <end position="1046"/>
    </location>
</feature>
<evidence type="ECO:0000256" key="2">
    <source>
        <dbReference type="SAM" id="Phobius"/>
    </source>
</evidence>
<keyword evidence="2" id="KW-0812">Transmembrane</keyword>
<feature type="compositionally biased region" description="Basic and acidic residues" evidence="1">
    <location>
        <begin position="873"/>
        <end position="886"/>
    </location>
</feature>
<evidence type="ECO:0000259" key="4">
    <source>
        <dbReference type="Pfam" id="PF23328"/>
    </source>
</evidence>
<dbReference type="Proteomes" id="UP000887116">
    <property type="component" value="Unassembled WGS sequence"/>
</dbReference>
<feature type="compositionally biased region" description="Acidic residues" evidence="1">
    <location>
        <begin position="600"/>
        <end position="609"/>
    </location>
</feature>
<protein>
    <recommendedName>
        <fullName evidence="4">Shavenoid isoform B-like N-terminal domain-containing protein</fullName>
    </recommendedName>
</protein>
<dbReference type="PANTHER" id="PTHR39387:SF1">
    <property type="entry name" value="SHAVENOID, ISOFORM B"/>
    <property type="match status" value="1"/>
</dbReference>
<sequence>MICLIAYLILSCFVFVSTETIGHVTRDYFGDIFTLQKCEPNSCNKDGRRAAQIPGENCPVRCQCAPSHYTFREDQKECIKDIGECPAVMYFVRPFAIEKIPLVFLPMTGQLVYPGAHLTVSGRLPSSKELSCNVKESLLMTSNGFQPIRTPSQIFETYYDGNKTFLQWLGHDEDRKRLQQHLVLIRLSCESEARGAYFEPCAALRIGWAPGLETEFVNESTNKNNFIIIGLCLGILGLIYVLAVLIYLKVRKNRREAARQGLASSHNSIEVLATEEEEAGQNTQLRNAYINNLVQEAEFTTKSALKGSQHTSNHTHATAQEHTHDFNSLDNSYRKLDSSTSYDSKPKTKSSCMEYSRESPEDPTEIVSPPSQDFFIRIRGMIAAAKNRLNSFRYRPTLLVIPEDDYFYQDFKERDIDGSKKSFTKFSRKINIYNPAVTKQIESIHGSNLGAAMLEAKLAPPLPPPRNAKSKNKKRAPSPPGGNDKEHCRESPSPVGLKDLGGSLDRKKRKINAENYSKFDFFRLDLYEKINRIRAGTENTEMTILEMSDGKKEDLDVERERERNTHKGSSCCSTLEYPSGHQDVKISRRQLLHKLQETETVNDSEDEISSVEREKERVKRCKLNEKRDESNSPSSRPDRAYESIEDMTIANETNATCNSRPETSMSNSSQTSSSQPSTMKEKLRIETTLVEAETEKDNLSEYSETSEASLSGDSLNSSFRKPVKSVASLKSKHSVKSSEDLSMISGSSVITSSTAIKEIENYDEDEEIDDEDDEMDDITTQDDDSRLSTDLDAEMYSLDESEHPSLEEYLQLSSQVAKKLSERTVPAFNSDSPREKNLISQFMKEFKTTIGRLKAAEDNKPTRTTSPGSDNWTLKKEEKKTKERVARKVSIFKRNPLKNRKNEEPLVTEESGKSNYFENCQIASESDDAASSRSSTSSKMSGKKKAQRYKIKNPEIVPAGAKVLDVGEKTIISIGNGTKKSETRGGETQRYAPVSKISIPKGKVVTPPLPPPKPKLDQLLLKKGMSSQRKGHKGPQPNTIHCNSQISEDDVTDENETEALKKTNLHSSSKSGAREHDRFVKTPSIESDSISVANSDMTEDSLNTPVRQKDSEDENREDISEDENGPIDRCLAQLADSVIQPPDDCSLNRYLSQLGNVLATREDCQLDQCLSKLASNMNGNRATKGFNLSQHLPLCTWEHVCVDRGSDRSTPTSDRSSTTSRGSRSSQENLRKKTLNKSKHHHHHHHRSIECKHSGDNMQVSAPLENGNHSTNGRVITNGNAVSEHIFLEKVVQKGLLKSKHRIASTSEEDECGRASSLGSTRELETPIPETTSDPGSVDLERPRKKRPLFRRSKKGLNGTCRQHIQSNKLGKKENNALRKEFQTRNSSTPRSSSSDVTVIQLEGDSNEHVTNVDSSNTFVTLINVDSSDCSNSAEEK</sequence>
<feature type="compositionally biased region" description="Basic residues" evidence="1">
    <location>
        <begin position="1232"/>
        <end position="1247"/>
    </location>
</feature>
<feature type="compositionally biased region" description="Basic and acidic residues" evidence="1">
    <location>
        <begin position="319"/>
        <end position="337"/>
    </location>
</feature>
<accession>A0A8X6LAG5</accession>
<feature type="compositionally biased region" description="Acidic residues" evidence="1">
    <location>
        <begin position="1111"/>
        <end position="1125"/>
    </location>
</feature>
<feature type="chain" id="PRO_5036478971" description="Shavenoid isoform B-like N-terminal domain-containing protein" evidence="3">
    <location>
        <begin position="19"/>
        <end position="1437"/>
    </location>
</feature>
<feature type="region of interest" description="Disordered" evidence="1">
    <location>
        <begin position="976"/>
        <end position="1126"/>
    </location>
</feature>
<dbReference type="GO" id="GO:0005938">
    <property type="term" value="C:cell cortex"/>
    <property type="evidence" value="ECO:0007669"/>
    <property type="project" value="TreeGrafter"/>
</dbReference>
<evidence type="ECO:0000256" key="3">
    <source>
        <dbReference type="SAM" id="SignalP"/>
    </source>
</evidence>
<feature type="region of interest" description="Disordered" evidence="1">
    <location>
        <begin position="656"/>
        <end position="720"/>
    </location>
</feature>
<feature type="region of interest" description="Disordered" evidence="1">
    <location>
        <begin position="853"/>
        <end position="949"/>
    </location>
</feature>
<keyword evidence="6" id="KW-1185">Reference proteome</keyword>
<evidence type="ECO:0000313" key="6">
    <source>
        <dbReference type="Proteomes" id="UP000887116"/>
    </source>
</evidence>
<dbReference type="Pfam" id="PF23328">
    <property type="entry name" value="Sha_B_N"/>
    <property type="match status" value="1"/>
</dbReference>
<feature type="region of interest" description="Disordered" evidence="1">
    <location>
        <begin position="1204"/>
        <end position="1276"/>
    </location>
</feature>
<dbReference type="EMBL" id="BMAO01005739">
    <property type="protein sequence ID" value="GFR03626.1"/>
    <property type="molecule type" value="Genomic_DNA"/>
</dbReference>
<dbReference type="InterPro" id="IPR057507">
    <property type="entry name" value="Sha_B-like_N"/>
</dbReference>